<accession>A0A7W5YAH1</accession>
<organism evidence="2 3">
    <name type="scientific">Nonomuraea dietziae</name>
    <dbReference type="NCBI Taxonomy" id="65515"/>
    <lineage>
        <taxon>Bacteria</taxon>
        <taxon>Bacillati</taxon>
        <taxon>Actinomycetota</taxon>
        <taxon>Actinomycetes</taxon>
        <taxon>Streptosporangiales</taxon>
        <taxon>Streptosporangiaceae</taxon>
        <taxon>Nonomuraea</taxon>
    </lineage>
</organism>
<sequence>MDDRRGRPGSALNAAMPGCTDAAVKHLREQGRPVTDLREITTWRWTPRRRPSPTASPFGGAPRRPGRVLANGQVAYVRCDTLAWWS</sequence>
<comment type="caution">
    <text evidence="2">The sequence shown here is derived from an EMBL/GenBank/DDBJ whole genome shotgun (WGS) entry which is preliminary data.</text>
</comment>
<proteinExistence type="predicted"/>
<evidence type="ECO:0000256" key="1">
    <source>
        <dbReference type="SAM" id="MobiDB-lite"/>
    </source>
</evidence>
<name>A0A7W5YAH1_9ACTN</name>
<dbReference type="EMBL" id="JACIBV010000001">
    <property type="protein sequence ID" value="MBB3726983.1"/>
    <property type="molecule type" value="Genomic_DNA"/>
</dbReference>
<dbReference type="AlphaFoldDB" id="A0A7W5YAH1"/>
<evidence type="ECO:0000313" key="2">
    <source>
        <dbReference type="EMBL" id="MBB3726983.1"/>
    </source>
</evidence>
<dbReference type="GeneID" id="95389311"/>
<dbReference type="RefSeq" id="WP_183646944.1">
    <property type="nucleotide sequence ID" value="NZ_BAAAXX010000127.1"/>
</dbReference>
<keyword evidence="3" id="KW-1185">Reference proteome</keyword>
<dbReference type="Proteomes" id="UP000579945">
    <property type="component" value="Unassembled WGS sequence"/>
</dbReference>
<gene>
    <name evidence="2" type="ORF">FHR33_002843</name>
</gene>
<evidence type="ECO:0000313" key="3">
    <source>
        <dbReference type="Proteomes" id="UP000579945"/>
    </source>
</evidence>
<protein>
    <submittedName>
        <fullName evidence="2">Uncharacterized protein</fullName>
    </submittedName>
</protein>
<reference evidence="2 3" key="1">
    <citation type="submission" date="2020-08" db="EMBL/GenBank/DDBJ databases">
        <title>Sequencing the genomes of 1000 actinobacteria strains.</title>
        <authorList>
            <person name="Klenk H.-P."/>
        </authorList>
    </citation>
    <scope>NUCLEOTIDE SEQUENCE [LARGE SCALE GENOMIC DNA]</scope>
    <source>
        <strain evidence="2 3">DSM 44320</strain>
    </source>
</reference>
<feature type="region of interest" description="Disordered" evidence="1">
    <location>
        <begin position="46"/>
        <end position="65"/>
    </location>
</feature>